<evidence type="ECO:0000313" key="2">
    <source>
        <dbReference type="EMBL" id="TQM38027.1"/>
    </source>
</evidence>
<dbReference type="CDD" id="cd02440">
    <property type="entry name" value="AdoMet_MTases"/>
    <property type="match status" value="1"/>
</dbReference>
<dbReference type="SUPFAM" id="SSF53335">
    <property type="entry name" value="S-adenosyl-L-methionine-dependent methyltransferases"/>
    <property type="match status" value="1"/>
</dbReference>
<reference evidence="2 3" key="1">
    <citation type="submission" date="2019-06" db="EMBL/GenBank/DDBJ databases">
        <title>Sequencing the genomes of 1000 actinobacteria strains.</title>
        <authorList>
            <person name="Klenk H.-P."/>
        </authorList>
    </citation>
    <scope>NUCLEOTIDE SEQUENCE [LARGE SCALE GENOMIC DNA]</scope>
    <source>
        <strain evidence="2 3">DSM 45511</strain>
    </source>
</reference>
<feature type="domain" description="Methyltransferase type 11" evidence="1">
    <location>
        <begin position="49"/>
        <end position="141"/>
    </location>
</feature>
<sequence length="209" mass="23417">MAGPEDVERLRRYWDDHSSTYDRQMAFLDRKLFGDSRQWVCRQAVGDVLEVGIGTGLNLDSYPVDVSLTGVDLSPGMLDHARRRAAASGRTVTLRVGDAHRLEFADASFDTVVCTFALCAIPDERRAVAEMWRVLRPGGQLRLADHVVSTSVPVRVLQRMLEVVSIPVGGEHFRRRPVLHVRELGFVVEQQERFKLGVVERVVARKPGG</sequence>
<dbReference type="GO" id="GO:0008757">
    <property type="term" value="F:S-adenosylmethionine-dependent methyltransferase activity"/>
    <property type="evidence" value="ECO:0007669"/>
    <property type="project" value="InterPro"/>
</dbReference>
<dbReference type="EMBL" id="VFPH01000002">
    <property type="protein sequence ID" value="TQM38027.1"/>
    <property type="molecule type" value="Genomic_DNA"/>
</dbReference>
<keyword evidence="2" id="KW-0808">Transferase</keyword>
<dbReference type="Gene3D" id="3.40.50.150">
    <property type="entry name" value="Vaccinia Virus protein VP39"/>
    <property type="match status" value="1"/>
</dbReference>
<dbReference type="GO" id="GO:0032259">
    <property type="term" value="P:methylation"/>
    <property type="evidence" value="ECO:0007669"/>
    <property type="project" value="UniProtKB-KW"/>
</dbReference>
<keyword evidence="2" id="KW-0489">Methyltransferase</keyword>
<protein>
    <submittedName>
        <fullName evidence="2">Phosphatidylethanolamine N-methyltransferase /phosphatidyl-N-methylethanolamine N-methyltransferase</fullName>
    </submittedName>
</protein>
<gene>
    <name evidence="2" type="ORF">FB388_5251</name>
</gene>
<dbReference type="OrthoDB" id="65624at2"/>
<dbReference type="InterPro" id="IPR052356">
    <property type="entry name" value="Thiol_S-MT"/>
</dbReference>
<accession>A0A543FW06</accession>
<dbReference type="Pfam" id="PF08241">
    <property type="entry name" value="Methyltransf_11"/>
    <property type="match status" value="1"/>
</dbReference>
<dbReference type="PANTHER" id="PTHR45036">
    <property type="entry name" value="METHYLTRANSFERASE LIKE 7B"/>
    <property type="match status" value="1"/>
</dbReference>
<name>A0A543FW06_9PSEU</name>
<dbReference type="InterPro" id="IPR029063">
    <property type="entry name" value="SAM-dependent_MTases_sf"/>
</dbReference>
<evidence type="ECO:0000313" key="3">
    <source>
        <dbReference type="Proteomes" id="UP000319818"/>
    </source>
</evidence>
<keyword evidence="3" id="KW-1185">Reference proteome</keyword>
<dbReference type="AlphaFoldDB" id="A0A543FW06"/>
<comment type="caution">
    <text evidence="2">The sequence shown here is derived from an EMBL/GenBank/DDBJ whole genome shotgun (WGS) entry which is preliminary data.</text>
</comment>
<dbReference type="Proteomes" id="UP000319818">
    <property type="component" value="Unassembled WGS sequence"/>
</dbReference>
<evidence type="ECO:0000259" key="1">
    <source>
        <dbReference type="Pfam" id="PF08241"/>
    </source>
</evidence>
<dbReference type="InterPro" id="IPR013216">
    <property type="entry name" value="Methyltransf_11"/>
</dbReference>
<proteinExistence type="predicted"/>
<dbReference type="PANTHER" id="PTHR45036:SF1">
    <property type="entry name" value="METHYLTRANSFERASE LIKE 7A"/>
    <property type="match status" value="1"/>
</dbReference>
<dbReference type="RefSeq" id="WP_142104754.1">
    <property type="nucleotide sequence ID" value="NZ_VFPH01000002.1"/>
</dbReference>
<organism evidence="2 3">
    <name type="scientific">Pseudonocardia cypriaca</name>
    <dbReference type="NCBI Taxonomy" id="882449"/>
    <lineage>
        <taxon>Bacteria</taxon>
        <taxon>Bacillati</taxon>
        <taxon>Actinomycetota</taxon>
        <taxon>Actinomycetes</taxon>
        <taxon>Pseudonocardiales</taxon>
        <taxon>Pseudonocardiaceae</taxon>
        <taxon>Pseudonocardia</taxon>
    </lineage>
</organism>